<gene>
    <name evidence="4" type="ORF">C7Y72_21920</name>
</gene>
<keyword evidence="5" id="KW-1185">Reference proteome</keyword>
<dbReference type="OrthoDB" id="5241191at2"/>
<dbReference type="EMBL" id="PYYB01000005">
    <property type="protein sequence ID" value="PTL54393.1"/>
    <property type="molecule type" value="Genomic_DNA"/>
</dbReference>
<reference evidence="4 5" key="1">
    <citation type="submission" date="2018-03" db="EMBL/GenBank/DDBJ databases">
        <title>Aquarubrobacter algicola gen. nov., sp. nov., a novel actinobacterium isolated from shallow eutrophic lake during the end of cyanobacterial harmful algal blooms.</title>
        <authorList>
            <person name="Chun S.J."/>
        </authorList>
    </citation>
    <scope>NUCLEOTIDE SEQUENCE [LARGE SCALE GENOMIC DNA]</scope>
    <source>
        <strain evidence="4 5">Seoho-28</strain>
    </source>
</reference>
<keyword evidence="2" id="KW-0732">Signal</keyword>
<evidence type="ECO:0000259" key="3">
    <source>
        <dbReference type="Pfam" id="PF02470"/>
    </source>
</evidence>
<feature type="chain" id="PRO_5038881676" description="Mce/MlaD domain-containing protein" evidence="2">
    <location>
        <begin position="21"/>
        <end position="530"/>
    </location>
</feature>
<dbReference type="InterPro" id="IPR003399">
    <property type="entry name" value="Mce/MlaD"/>
</dbReference>
<feature type="region of interest" description="Disordered" evidence="1">
    <location>
        <begin position="417"/>
        <end position="530"/>
    </location>
</feature>
<dbReference type="AlphaFoldDB" id="A0A2T4UBX9"/>
<name>A0A2T4UBX9_9ACTN</name>
<dbReference type="InterPro" id="IPR052336">
    <property type="entry name" value="MlaD_Phospholipid_Transporter"/>
</dbReference>
<proteinExistence type="predicted"/>
<protein>
    <recommendedName>
        <fullName evidence="3">Mce/MlaD domain-containing protein</fullName>
    </recommendedName>
</protein>
<dbReference type="PANTHER" id="PTHR33371">
    <property type="entry name" value="INTERMEMBRANE PHOSPHOLIPID TRANSPORT SYSTEM BINDING PROTEIN MLAD-RELATED"/>
    <property type="match status" value="1"/>
</dbReference>
<organism evidence="4 5">
    <name type="scientific">Paraconexibacter algicola</name>
    <dbReference type="NCBI Taxonomy" id="2133960"/>
    <lineage>
        <taxon>Bacteria</taxon>
        <taxon>Bacillati</taxon>
        <taxon>Actinomycetota</taxon>
        <taxon>Thermoleophilia</taxon>
        <taxon>Solirubrobacterales</taxon>
        <taxon>Paraconexibacteraceae</taxon>
        <taxon>Paraconexibacter</taxon>
    </lineage>
</organism>
<accession>A0A2T4UBX9</accession>
<evidence type="ECO:0000256" key="2">
    <source>
        <dbReference type="SAM" id="SignalP"/>
    </source>
</evidence>
<feature type="signal peptide" evidence="2">
    <location>
        <begin position="1"/>
        <end position="20"/>
    </location>
</feature>
<evidence type="ECO:0000313" key="4">
    <source>
        <dbReference type="EMBL" id="PTL54393.1"/>
    </source>
</evidence>
<feature type="compositionally biased region" description="Gly residues" evidence="1">
    <location>
        <begin position="503"/>
        <end position="513"/>
    </location>
</feature>
<feature type="compositionally biased region" description="Low complexity" evidence="1">
    <location>
        <begin position="468"/>
        <end position="502"/>
    </location>
</feature>
<evidence type="ECO:0000256" key="1">
    <source>
        <dbReference type="SAM" id="MobiDB-lite"/>
    </source>
</evidence>
<dbReference type="RefSeq" id="WP_107571335.1">
    <property type="nucleotide sequence ID" value="NZ_PYYB01000005.1"/>
</dbReference>
<dbReference type="Proteomes" id="UP000240739">
    <property type="component" value="Unassembled WGS sequence"/>
</dbReference>
<comment type="caution">
    <text evidence="4">The sequence shown here is derived from an EMBL/GenBank/DDBJ whole genome shotgun (WGS) entry which is preliminary data.</text>
</comment>
<dbReference type="Pfam" id="PF02470">
    <property type="entry name" value="MlaD"/>
    <property type="match status" value="1"/>
</dbReference>
<dbReference type="PANTHER" id="PTHR33371:SF4">
    <property type="entry name" value="INTERMEMBRANE PHOSPHOLIPID TRANSPORT SYSTEM BINDING PROTEIN MLAD"/>
    <property type="match status" value="1"/>
</dbReference>
<feature type="domain" description="Mce/MlaD" evidence="3">
    <location>
        <begin position="30"/>
        <end position="109"/>
    </location>
</feature>
<evidence type="ECO:0000313" key="5">
    <source>
        <dbReference type="Proteomes" id="UP000240739"/>
    </source>
</evidence>
<sequence length="530" mass="56804">MKRALLGLLALALVATFAVVGTGAGDGDGNPTYWVELDNAFGLIEGADVKVAGVRSGQIKTMEITRDDYRARVEIEITQDGFGVLRRSAVCETRPQSLIGEYFIDCQPGTAGPELPRGGTIPVAQTRSTVPVDLVNDIWRRPYRERFSILLSEFGAGLAARGGDLNETIRRAVPALRETDQVLAKLAQQRRTIRDLYRDADTVVTALADNRDDVVRFVREARDTAAASGSRSDELREQFRALPTFLAELQPTMRLLGRAADRQVPALRTLSAQAPRLTRFLDAFGDFSQASRPSTASLAQAARAGRTAVVALRPQVRRLSRAVTDLPELAQNLAITLEHLDDPANAVEDDARNPRGTGGYTGLEALLRYIFFQGQATNVFDGNGHMLKVSAFVDASCAFYWDAARARTDKARERCSTALGPRAPGINEPDPTATGTTQTRASEREDDARPAQPAATPTPTAPAPTATPAPSATPQSEGLLGDLLDGLLPDGVLPPKLQDQLDGLGGALTGKGQGRPQTQSSGLLDYLLGG</sequence>